<protein>
    <submittedName>
        <fullName evidence="3">StbA plasmid stability protein</fullName>
    </submittedName>
</protein>
<dbReference type="AlphaFoldDB" id="A0A1W6UVE7"/>
<dbReference type="CDD" id="cd24022">
    <property type="entry name" value="ASKHA_NBD_ParM_R1-like"/>
    <property type="match status" value="1"/>
</dbReference>
<evidence type="ECO:0000259" key="1">
    <source>
        <dbReference type="Pfam" id="PF06406"/>
    </source>
</evidence>
<dbReference type="InterPro" id="IPR048345">
    <property type="entry name" value="ParM_C"/>
</dbReference>
<geneLocation type="plasmid" evidence="3">
    <name>pL289</name>
</geneLocation>
<evidence type="ECO:0000259" key="2">
    <source>
        <dbReference type="Pfam" id="PF21523"/>
    </source>
</evidence>
<proteinExistence type="predicted"/>
<reference evidence="3" key="1">
    <citation type="submission" date="2016-10" db="EMBL/GenBank/DDBJ databases">
        <title>The High Quality Genome of Vibrio alginolyticus K01M1.</title>
        <authorList>
            <person name="Wendling C."/>
            <person name="Chibani C.M."/>
            <person name="Hertel R."/>
            <person name="Sproer C."/>
            <person name="Bunk B."/>
            <person name="Overmann J."/>
            <person name="Roth O."/>
            <person name="Liesegang H."/>
        </authorList>
    </citation>
    <scope>NUCLEOTIDE SEQUENCE</scope>
    <source>
        <strain evidence="3">K05K4</strain>
        <plasmid evidence="3">pL289</plasmid>
    </source>
</reference>
<dbReference type="Pfam" id="PF21523">
    <property type="entry name" value="ParM_N"/>
    <property type="match status" value="1"/>
</dbReference>
<feature type="domain" description="Plasmid segregation protein ParM C-terminal" evidence="2">
    <location>
        <begin position="200"/>
        <end position="347"/>
    </location>
</feature>
<feature type="domain" description="Plasmid segregation protein ParM/StbA N-terminal" evidence="1">
    <location>
        <begin position="12"/>
        <end position="176"/>
    </location>
</feature>
<organism evidence="3">
    <name type="scientific">Vibrio alginolyticus</name>
    <dbReference type="NCBI Taxonomy" id="663"/>
    <lineage>
        <taxon>Bacteria</taxon>
        <taxon>Pseudomonadati</taxon>
        <taxon>Pseudomonadota</taxon>
        <taxon>Gammaproteobacteria</taxon>
        <taxon>Vibrionales</taxon>
        <taxon>Vibrionaceae</taxon>
        <taxon>Vibrio</taxon>
    </lineage>
</organism>
<gene>
    <name evidence="3" type="ORF">K05K4_52140</name>
</gene>
<dbReference type="RefSeq" id="WP_025767569.1">
    <property type="nucleotide sequence ID" value="NZ_CP017893.1"/>
</dbReference>
<dbReference type="InterPro" id="IPR009440">
    <property type="entry name" value="ParM/StbA_N"/>
</dbReference>
<keyword evidence="3" id="KW-0614">Plasmid</keyword>
<name>A0A1W6UVE7_VIBAL</name>
<evidence type="ECO:0000313" key="3">
    <source>
        <dbReference type="EMBL" id="ARP21916.1"/>
    </source>
</evidence>
<dbReference type="InterPro" id="IPR043129">
    <property type="entry name" value="ATPase_NBD"/>
</dbReference>
<dbReference type="SUPFAM" id="SSF53067">
    <property type="entry name" value="Actin-like ATPase domain"/>
    <property type="match status" value="2"/>
</dbReference>
<sequence length="363" mass="40817">MSKSGLGVFANDDGHFNNKGARFVNGQVKKIISPTIITRSKAGFDALGSSSANTYSTENQIGAQVKEQSYTVLDEIIPGQSNSFIDTNKESYQVSAPARVMVNHMMRQLGSTPSDKIILVTSSPIERFYKDGTRNEDYIKERELMMSKPVYLDGQNEPMHQIVKHIEIAESLGAFYNDAIKYTFNKNKLRLSMDQAIVDQSSLYIDIGGRTIDTGVIQNKAIISADCHTFEDSGMLAIHDKIRISLKPYRQNISRLEIDEIIRTKQFIPDLREARSINVEDIVVKAIEEVLENAIGDILDSYNFKDFNRVRFTGGSSSILAPFIKRYVSDVSFSDTPLYDNVLGMLKFGELERIKLERELKAA</sequence>
<dbReference type="InterPro" id="IPR056367">
    <property type="entry name" value="ASKHA_NBD_ParM_R1-like"/>
</dbReference>
<dbReference type="Pfam" id="PF06406">
    <property type="entry name" value="StbA_N"/>
    <property type="match status" value="1"/>
</dbReference>
<dbReference type="EMBL" id="CP017904">
    <property type="protein sequence ID" value="ARP21916.1"/>
    <property type="molecule type" value="Genomic_DNA"/>
</dbReference>
<accession>A0A1W6UVE7</accession>
<dbReference type="Gene3D" id="3.30.420.40">
    <property type="match status" value="2"/>
</dbReference>